<feature type="binding site" description="axial binding residue" evidence="12">
    <location>
        <position position="565"/>
    </location>
    <ligand>
        <name>heme</name>
        <dbReference type="ChEBI" id="CHEBI:30413"/>
    </ligand>
    <ligandPart>
        <name>Fe</name>
        <dbReference type="ChEBI" id="CHEBI:18248"/>
    </ligandPart>
</feature>
<dbReference type="Gene3D" id="1.10.630.10">
    <property type="entry name" value="Cytochrome P450"/>
    <property type="match status" value="1"/>
</dbReference>
<dbReference type="SUPFAM" id="SSF48264">
    <property type="entry name" value="Cytochrome P450"/>
    <property type="match status" value="1"/>
</dbReference>
<comment type="similarity">
    <text evidence="3">Belongs to the cytochrome P450 family.</text>
</comment>
<keyword evidence="15" id="KW-1185">Reference proteome</keyword>
<comment type="cofactor">
    <cofactor evidence="1 12">
        <name>heme</name>
        <dbReference type="ChEBI" id="CHEBI:30413"/>
    </cofactor>
</comment>
<dbReference type="InterPro" id="IPR050121">
    <property type="entry name" value="Cytochrome_P450_monoxygenase"/>
</dbReference>
<name>A0A6A6Q873_9PEZI</name>
<evidence type="ECO:0000256" key="12">
    <source>
        <dbReference type="PIRSR" id="PIRSR602401-1"/>
    </source>
</evidence>
<protein>
    <submittedName>
        <fullName evidence="14">Cytochrome P450</fullName>
    </submittedName>
</protein>
<dbReference type="EMBL" id="MU001631">
    <property type="protein sequence ID" value="KAF2487577.1"/>
    <property type="molecule type" value="Genomic_DNA"/>
</dbReference>
<dbReference type="Pfam" id="PF00067">
    <property type="entry name" value="p450"/>
    <property type="match status" value="2"/>
</dbReference>
<dbReference type="RefSeq" id="XP_033594146.1">
    <property type="nucleotide sequence ID" value="XM_033736387.1"/>
</dbReference>
<evidence type="ECO:0000256" key="6">
    <source>
        <dbReference type="ARBA" id="ARBA00022723"/>
    </source>
</evidence>
<feature type="transmembrane region" description="Helical" evidence="13">
    <location>
        <begin position="56"/>
        <end position="82"/>
    </location>
</feature>
<evidence type="ECO:0000256" key="4">
    <source>
        <dbReference type="ARBA" id="ARBA00022617"/>
    </source>
</evidence>
<feature type="transmembrane region" description="Helical" evidence="13">
    <location>
        <begin position="30"/>
        <end position="50"/>
    </location>
</feature>
<keyword evidence="5 13" id="KW-0812">Transmembrane</keyword>
<evidence type="ECO:0000313" key="15">
    <source>
        <dbReference type="Proteomes" id="UP000799767"/>
    </source>
</evidence>
<keyword evidence="6 12" id="KW-0479">Metal-binding</keyword>
<dbReference type="InterPro" id="IPR002401">
    <property type="entry name" value="Cyt_P450_E_grp-I"/>
</dbReference>
<evidence type="ECO:0000313" key="14">
    <source>
        <dbReference type="EMBL" id="KAF2487577.1"/>
    </source>
</evidence>
<dbReference type="InterPro" id="IPR036396">
    <property type="entry name" value="Cyt_P450_sf"/>
</dbReference>
<dbReference type="GO" id="GO:0020037">
    <property type="term" value="F:heme binding"/>
    <property type="evidence" value="ECO:0007669"/>
    <property type="project" value="InterPro"/>
</dbReference>
<keyword evidence="7 13" id="KW-1133">Transmembrane helix</keyword>
<gene>
    <name evidence="14" type="ORF">BDY17DRAFT_320108</name>
</gene>
<keyword evidence="4 12" id="KW-0349">Heme</keyword>
<dbReference type="GO" id="GO:0005506">
    <property type="term" value="F:iron ion binding"/>
    <property type="evidence" value="ECO:0007669"/>
    <property type="project" value="InterPro"/>
</dbReference>
<dbReference type="OrthoDB" id="6692864at2759"/>
<feature type="transmembrane region" description="Helical" evidence="13">
    <location>
        <begin position="6"/>
        <end position="23"/>
    </location>
</feature>
<keyword evidence="10" id="KW-0503">Monooxygenase</keyword>
<evidence type="ECO:0000256" key="2">
    <source>
        <dbReference type="ARBA" id="ARBA00004370"/>
    </source>
</evidence>
<organism evidence="14 15">
    <name type="scientific">Neohortaea acidophila</name>
    <dbReference type="NCBI Taxonomy" id="245834"/>
    <lineage>
        <taxon>Eukaryota</taxon>
        <taxon>Fungi</taxon>
        <taxon>Dikarya</taxon>
        <taxon>Ascomycota</taxon>
        <taxon>Pezizomycotina</taxon>
        <taxon>Dothideomycetes</taxon>
        <taxon>Dothideomycetidae</taxon>
        <taxon>Mycosphaerellales</taxon>
        <taxon>Teratosphaeriaceae</taxon>
        <taxon>Neohortaea</taxon>
    </lineage>
</organism>
<dbReference type="PANTHER" id="PTHR24305">
    <property type="entry name" value="CYTOCHROME P450"/>
    <property type="match status" value="1"/>
</dbReference>
<evidence type="ECO:0000256" key="11">
    <source>
        <dbReference type="ARBA" id="ARBA00023136"/>
    </source>
</evidence>
<dbReference type="GO" id="GO:0016020">
    <property type="term" value="C:membrane"/>
    <property type="evidence" value="ECO:0007669"/>
    <property type="project" value="UniProtKB-SubCell"/>
</dbReference>
<dbReference type="AlphaFoldDB" id="A0A6A6Q873"/>
<dbReference type="GO" id="GO:0016705">
    <property type="term" value="F:oxidoreductase activity, acting on paired donors, with incorporation or reduction of molecular oxygen"/>
    <property type="evidence" value="ECO:0007669"/>
    <property type="project" value="InterPro"/>
</dbReference>
<evidence type="ECO:0000256" key="13">
    <source>
        <dbReference type="SAM" id="Phobius"/>
    </source>
</evidence>
<dbReference type="PRINTS" id="PR00385">
    <property type="entry name" value="P450"/>
</dbReference>
<evidence type="ECO:0000256" key="1">
    <source>
        <dbReference type="ARBA" id="ARBA00001971"/>
    </source>
</evidence>
<evidence type="ECO:0000256" key="9">
    <source>
        <dbReference type="ARBA" id="ARBA00023004"/>
    </source>
</evidence>
<dbReference type="PANTHER" id="PTHR24305:SF112">
    <property type="entry name" value="L-ORNITHINE-N5-MONOOXYGENASE (EUROFUNG)"/>
    <property type="match status" value="1"/>
</dbReference>
<proteinExistence type="inferred from homology"/>
<accession>A0A6A6Q873</accession>
<dbReference type="Proteomes" id="UP000799767">
    <property type="component" value="Unassembled WGS sequence"/>
</dbReference>
<keyword evidence="11 13" id="KW-0472">Membrane</keyword>
<dbReference type="GeneID" id="54477389"/>
<sequence length="669" mass="75459">MESLTPQLGALLAGVATHVFYFNRYEFHRNVYAILGLFCAAIIVCQVVWARAVYPTFWLAGIATTQITLCYVIGAASSTLCYRLFFNPLNRFPGPYSARLTDFWIASQSRKGHNQYRILESLHAKYGPYVRTGANSLSIIDPDLVEPAYHGSEKAGVTKGSWYDFDWPTGSLWNERTIQGHHRRRRLWSPAFSDKALRQYEKKVTQFNDKFLARVAQVDSRPTPINVSELFSLYSFDIMGSLVFGVDYKMLETNKKHHALELLTEGLAGLGLTFPMWLVILLRPIPFDFGGTGGFHSFCDAQVERAVKMRKFSTVAIQKLGIEPLRRLSTMLLPRELSGLTKPDAFRSVQPDRTRALQRKQFDNFCDAQVQQAVHRRQSVAQQKADPSTEDHRSILYWVLKSLGDQEHLEKDEFLRHDARLLIVGGSDTTAAALTYLFYNLAQRPADVEKIRAETQACIAGVEEWHDKDISHCQHLNGAINEALRLHPPGPSGVYRMVGAQGLCVGEGTFIPGGTNFNMPLYSLNRNPDIYAEADSFIPERWYSRPDLVKHKKAFVPFLSGPYSCIGKNIALTELRTLTTRLLSEYNVSLAPGEDGSRLLHESRDHFTISLAPLDLVFTPIKAREGSFAQSTGDSSPIFARGWRPDWNVWQAPRHASLRSLDSLPEEAP</sequence>
<evidence type="ECO:0000256" key="10">
    <source>
        <dbReference type="ARBA" id="ARBA00023033"/>
    </source>
</evidence>
<comment type="subcellular location">
    <subcellularLocation>
        <location evidence="2">Membrane</location>
    </subcellularLocation>
</comment>
<reference evidence="14" key="1">
    <citation type="journal article" date="2020" name="Stud. Mycol.">
        <title>101 Dothideomycetes genomes: a test case for predicting lifestyles and emergence of pathogens.</title>
        <authorList>
            <person name="Haridas S."/>
            <person name="Albert R."/>
            <person name="Binder M."/>
            <person name="Bloem J."/>
            <person name="Labutti K."/>
            <person name="Salamov A."/>
            <person name="Andreopoulos B."/>
            <person name="Baker S."/>
            <person name="Barry K."/>
            <person name="Bills G."/>
            <person name="Bluhm B."/>
            <person name="Cannon C."/>
            <person name="Castanera R."/>
            <person name="Culley D."/>
            <person name="Daum C."/>
            <person name="Ezra D."/>
            <person name="Gonzalez J."/>
            <person name="Henrissat B."/>
            <person name="Kuo A."/>
            <person name="Liang C."/>
            <person name="Lipzen A."/>
            <person name="Lutzoni F."/>
            <person name="Magnuson J."/>
            <person name="Mondo S."/>
            <person name="Nolan M."/>
            <person name="Ohm R."/>
            <person name="Pangilinan J."/>
            <person name="Park H.-J."/>
            <person name="Ramirez L."/>
            <person name="Alfaro M."/>
            <person name="Sun H."/>
            <person name="Tritt A."/>
            <person name="Yoshinaga Y."/>
            <person name="Zwiers L.-H."/>
            <person name="Turgeon B."/>
            <person name="Goodwin S."/>
            <person name="Spatafora J."/>
            <person name="Crous P."/>
            <person name="Grigoriev I."/>
        </authorList>
    </citation>
    <scope>NUCLEOTIDE SEQUENCE</scope>
    <source>
        <strain evidence="14">CBS 113389</strain>
    </source>
</reference>
<dbReference type="GO" id="GO:0004497">
    <property type="term" value="F:monooxygenase activity"/>
    <property type="evidence" value="ECO:0007669"/>
    <property type="project" value="UniProtKB-KW"/>
</dbReference>
<dbReference type="InterPro" id="IPR001128">
    <property type="entry name" value="Cyt_P450"/>
</dbReference>
<evidence type="ECO:0000256" key="7">
    <source>
        <dbReference type="ARBA" id="ARBA00022989"/>
    </source>
</evidence>
<evidence type="ECO:0000256" key="3">
    <source>
        <dbReference type="ARBA" id="ARBA00010617"/>
    </source>
</evidence>
<keyword evidence="9 12" id="KW-0408">Iron</keyword>
<evidence type="ECO:0000256" key="8">
    <source>
        <dbReference type="ARBA" id="ARBA00023002"/>
    </source>
</evidence>
<keyword evidence="8" id="KW-0560">Oxidoreductase</keyword>
<dbReference type="CDD" id="cd11061">
    <property type="entry name" value="CYP67-like"/>
    <property type="match status" value="1"/>
</dbReference>
<evidence type="ECO:0000256" key="5">
    <source>
        <dbReference type="ARBA" id="ARBA00022692"/>
    </source>
</evidence>
<dbReference type="PRINTS" id="PR00463">
    <property type="entry name" value="EP450I"/>
</dbReference>
<feature type="transmembrane region" description="Helical" evidence="13">
    <location>
        <begin position="259"/>
        <end position="282"/>
    </location>
</feature>